<dbReference type="HAMAP" id="MF_02128">
    <property type="entry name" value="TMP_kinase"/>
    <property type="match status" value="1"/>
</dbReference>
<comment type="caution">
    <text evidence="1">Lacks conserved residue(s) required for the propagation of feature annotation.</text>
</comment>
<keyword evidence="1" id="KW-0067">ATP-binding</keyword>
<gene>
    <name evidence="1 4" type="primary">thiL</name>
    <name evidence="4" type="ORF">ACETWP_00935</name>
</gene>
<dbReference type="GO" id="GO:0009030">
    <property type="term" value="F:thiamine-phosphate kinase activity"/>
    <property type="evidence" value="ECO:0007669"/>
    <property type="project" value="UniProtKB-EC"/>
</dbReference>
<comment type="function">
    <text evidence="1">Catalyzes the ATP-dependent phosphorylation of thiamine-monophosphate (TMP) to form thiamine-pyrophosphate (TPP), the active form of vitamin B1.</text>
</comment>
<feature type="binding site" evidence="1">
    <location>
        <position position="261"/>
    </location>
    <ligand>
        <name>ATP</name>
        <dbReference type="ChEBI" id="CHEBI:30616"/>
    </ligand>
</feature>
<feature type="binding site" evidence="1">
    <location>
        <position position="356"/>
    </location>
    <ligand>
        <name>substrate</name>
    </ligand>
</feature>
<feature type="binding site" evidence="1">
    <location>
        <begin position="147"/>
        <end position="148"/>
    </location>
    <ligand>
        <name>ATP</name>
        <dbReference type="ChEBI" id="CHEBI:30616"/>
    </ligand>
</feature>
<feature type="domain" description="PurM-like N-terminal" evidence="2">
    <location>
        <begin position="45"/>
        <end position="163"/>
    </location>
</feature>
<keyword evidence="1" id="KW-0479">Metal-binding</keyword>
<dbReference type="EMBL" id="JBHDLJ010000001">
    <property type="protein sequence ID" value="MFB0833143.1"/>
    <property type="molecule type" value="Genomic_DNA"/>
</dbReference>
<feature type="binding site" evidence="1">
    <location>
        <position position="63"/>
    </location>
    <ligand>
        <name>Mg(2+)</name>
        <dbReference type="ChEBI" id="CHEBI:18420"/>
        <label>1</label>
    </ligand>
</feature>
<dbReference type="Gene3D" id="3.90.650.10">
    <property type="entry name" value="PurM-like C-terminal domain"/>
    <property type="match status" value="1"/>
</dbReference>
<dbReference type="PANTHER" id="PTHR30270:SF0">
    <property type="entry name" value="THIAMINE-MONOPHOSPHATE KINASE"/>
    <property type="match status" value="1"/>
</dbReference>
<dbReference type="Gene3D" id="3.30.1330.10">
    <property type="entry name" value="PurM-like, N-terminal domain"/>
    <property type="match status" value="1"/>
</dbReference>
<organism evidence="4 5">
    <name type="scientific">Arthrobacter halodurans</name>
    <dbReference type="NCBI Taxonomy" id="516699"/>
    <lineage>
        <taxon>Bacteria</taxon>
        <taxon>Bacillati</taxon>
        <taxon>Actinomycetota</taxon>
        <taxon>Actinomycetes</taxon>
        <taxon>Micrococcales</taxon>
        <taxon>Micrococcaceae</taxon>
        <taxon>Arthrobacter</taxon>
    </lineage>
</organism>
<dbReference type="SUPFAM" id="SSF55326">
    <property type="entry name" value="PurM N-terminal domain-like"/>
    <property type="match status" value="1"/>
</dbReference>
<evidence type="ECO:0000313" key="5">
    <source>
        <dbReference type="Proteomes" id="UP001575652"/>
    </source>
</evidence>
<dbReference type="RefSeq" id="WP_373970311.1">
    <property type="nucleotide sequence ID" value="NZ_JBHDLJ010000001.1"/>
</dbReference>
<accession>A0ABV4UJR0</accession>
<dbReference type="InterPro" id="IPR036921">
    <property type="entry name" value="PurM-like_N_sf"/>
</dbReference>
<comment type="catalytic activity">
    <reaction evidence="1">
        <text>thiamine phosphate + ATP = thiamine diphosphate + ADP</text>
        <dbReference type="Rhea" id="RHEA:15913"/>
        <dbReference type="ChEBI" id="CHEBI:30616"/>
        <dbReference type="ChEBI" id="CHEBI:37575"/>
        <dbReference type="ChEBI" id="CHEBI:58937"/>
        <dbReference type="ChEBI" id="CHEBI:456216"/>
        <dbReference type="EC" id="2.7.4.16"/>
    </reaction>
</comment>
<keyword evidence="1" id="KW-0784">Thiamine biosynthesis</keyword>
<dbReference type="EC" id="2.7.4.16" evidence="1"/>
<dbReference type="Proteomes" id="UP001575652">
    <property type="component" value="Unassembled WGS sequence"/>
</dbReference>
<feature type="binding site" evidence="1">
    <location>
        <position position="70"/>
    </location>
    <ligand>
        <name>substrate</name>
    </ligand>
</feature>
<name>A0ABV4UJR0_9MICC</name>
<feature type="binding site" evidence="1">
    <location>
        <position position="148"/>
    </location>
    <ligand>
        <name>Mg(2+)</name>
        <dbReference type="ChEBI" id="CHEBI:18420"/>
        <label>1</label>
    </ligand>
</feature>
<comment type="pathway">
    <text evidence="1">Cofactor biosynthesis; thiamine diphosphate biosynthesis; thiamine diphosphate from thiamine phosphate: step 1/1.</text>
</comment>
<feature type="binding site" evidence="1">
    <location>
        <position position="97"/>
    </location>
    <ligand>
        <name>Mg(2+)</name>
        <dbReference type="ChEBI" id="CHEBI:18420"/>
        <label>3</label>
    </ligand>
</feature>
<feature type="binding site" evidence="1">
    <location>
        <position position="47"/>
    </location>
    <ligand>
        <name>Mg(2+)</name>
        <dbReference type="ChEBI" id="CHEBI:18420"/>
        <label>4</label>
    </ligand>
</feature>
<feature type="binding site" evidence="1">
    <location>
        <position position="313"/>
    </location>
    <ligand>
        <name>substrate</name>
    </ligand>
</feature>
<dbReference type="InterPro" id="IPR036676">
    <property type="entry name" value="PurM-like_C_sf"/>
</dbReference>
<evidence type="ECO:0000256" key="1">
    <source>
        <dbReference type="HAMAP-Rule" id="MF_02128"/>
    </source>
</evidence>
<proteinExistence type="inferred from homology"/>
<keyword evidence="5" id="KW-1185">Reference proteome</keyword>
<evidence type="ECO:0000313" key="4">
    <source>
        <dbReference type="EMBL" id="MFB0833143.1"/>
    </source>
</evidence>
<keyword evidence="1 4" id="KW-0418">Kinase</keyword>
<dbReference type="Pfam" id="PF00586">
    <property type="entry name" value="AIRS"/>
    <property type="match status" value="1"/>
</dbReference>
<keyword evidence="1" id="KW-0547">Nucleotide-binding</keyword>
<dbReference type="NCBIfam" id="TIGR01379">
    <property type="entry name" value="thiL"/>
    <property type="match status" value="1"/>
</dbReference>
<dbReference type="InterPro" id="IPR016188">
    <property type="entry name" value="PurM-like_N"/>
</dbReference>
<evidence type="ECO:0000259" key="2">
    <source>
        <dbReference type="Pfam" id="PF00586"/>
    </source>
</evidence>
<dbReference type="CDD" id="cd02194">
    <property type="entry name" value="ThiL"/>
    <property type="match status" value="1"/>
</dbReference>
<protein>
    <recommendedName>
        <fullName evidence="1">Thiamine-monophosphate kinase</fullName>
        <shortName evidence="1">TMP kinase</shortName>
        <shortName evidence="1">Thiamine-phosphate kinase</shortName>
        <ecNumber evidence="1">2.7.4.16</ecNumber>
    </recommendedName>
</protein>
<dbReference type="PANTHER" id="PTHR30270">
    <property type="entry name" value="THIAMINE-MONOPHOSPHATE KINASE"/>
    <property type="match status" value="1"/>
</dbReference>
<feature type="binding site" evidence="1">
    <location>
        <position position="259"/>
    </location>
    <ligand>
        <name>Mg(2+)</name>
        <dbReference type="ChEBI" id="CHEBI:18420"/>
        <label>3</label>
    </ligand>
</feature>
<feature type="domain" description="PurM-like C-terminal" evidence="3">
    <location>
        <begin position="178"/>
        <end position="319"/>
    </location>
</feature>
<dbReference type="PIRSF" id="PIRSF005303">
    <property type="entry name" value="Thiam_monoph_kin"/>
    <property type="match status" value="1"/>
</dbReference>
<feature type="binding site" evidence="1">
    <location>
        <position position="262"/>
    </location>
    <ligand>
        <name>Mg(2+)</name>
        <dbReference type="ChEBI" id="CHEBI:18420"/>
        <label>5</label>
    </ligand>
</feature>
<feature type="binding site" evidence="1">
    <location>
        <position position="61"/>
    </location>
    <ligand>
        <name>Mg(2+)</name>
        <dbReference type="ChEBI" id="CHEBI:18420"/>
        <label>4</label>
    </ligand>
</feature>
<dbReference type="InterPro" id="IPR010918">
    <property type="entry name" value="PurM-like_C_dom"/>
</dbReference>
<evidence type="ECO:0000259" key="3">
    <source>
        <dbReference type="Pfam" id="PF02769"/>
    </source>
</evidence>
<feature type="binding site" evidence="1">
    <location>
        <position position="47"/>
    </location>
    <ligand>
        <name>Mg(2+)</name>
        <dbReference type="ChEBI" id="CHEBI:18420"/>
        <label>3</label>
    </ligand>
</feature>
<sequence length="362" mass="35923">MAEAGRGPGSPRGNGGPTVGALGEAGVLARILPRLAGAPALLGPGDDAALVAAPDGCFAITVDTLVQDQDFRLEWASGHPASGFDVGWKAAAQNLSDVNAMGAVATSAVISLTLPAATPVSWVEDFADGFAAAVRGLGAHRCAVAGGDLGRGREISATTAVTGDLEGRAPVLRSGARPGDAVAVCGRLGAAAAGLALLESSVALDGPDLPDGLDLPDGPDLPVGPDAALRELVRAQCRPHPPLDAGPRAAAAGATAMMDLSDGLARDVPRLARASGVDVELDPAALETAARRLAPAAEALGADPLEWVVTGGEDFGLLACFDAAATVPDGFAVIGSCVAGTGTLRLGGRPVLEAGWDHFEES</sequence>
<dbReference type="Pfam" id="PF02769">
    <property type="entry name" value="AIRS_C"/>
    <property type="match status" value="1"/>
</dbReference>
<feature type="binding site" evidence="1">
    <location>
        <position position="97"/>
    </location>
    <ligand>
        <name>Mg(2+)</name>
        <dbReference type="ChEBI" id="CHEBI:18420"/>
        <label>4</label>
    </ligand>
</feature>
<dbReference type="InterPro" id="IPR006283">
    <property type="entry name" value="ThiL-like"/>
</dbReference>
<comment type="caution">
    <text evidence="4">The sequence shown here is derived from an EMBL/GenBank/DDBJ whole genome shotgun (WGS) entry which is preliminary data.</text>
</comment>
<keyword evidence="1 4" id="KW-0808">Transferase</keyword>
<feature type="binding site" evidence="1">
    <location>
        <position position="63"/>
    </location>
    <ligand>
        <name>Mg(2+)</name>
        <dbReference type="ChEBI" id="CHEBI:18420"/>
        <label>2</label>
    </ligand>
</feature>
<feature type="binding site" evidence="1">
    <location>
        <position position="173"/>
    </location>
    <ligand>
        <name>ATP</name>
        <dbReference type="ChEBI" id="CHEBI:30616"/>
    </ligand>
</feature>
<keyword evidence="1" id="KW-0460">Magnesium</keyword>
<reference evidence="4 5" key="1">
    <citation type="submission" date="2024-09" db="EMBL/GenBank/DDBJ databases">
        <authorList>
            <person name="Salinas-Garcia M.A."/>
            <person name="Prieme A."/>
        </authorList>
    </citation>
    <scope>NUCLEOTIDE SEQUENCE [LARGE SCALE GENOMIC DNA]</scope>
    <source>
        <strain evidence="4 5">DSM 21081</strain>
    </source>
</reference>
<comment type="miscellaneous">
    <text evidence="1">Reaction mechanism of ThiL seems to utilize a direct, inline transfer of the gamma-phosphate of ATP to TMP rather than a phosphorylated enzyme intermediate.</text>
</comment>
<dbReference type="SUPFAM" id="SSF56042">
    <property type="entry name" value="PurM C-terminal domain-like"/>
    <property type="match status" value="1"/>
</dbReference>
<comment type="similarity">
    <text evidence="1">Belongs to the thiamine-monophosphate kinase family.</text>
</comment>
<feature type="binding site" evidence="1">
    <location>
        <position position="97"/>
    </location>
    <ligand>
        <name>Mg(2+)</name>
        <dbReference type="ChEBI" id="CHEBI:18420"/>
        <label>2</label>
    </ligand>
</feature>